<dbReference type="PANTHER" id="PTHR10948:SF23">
    <property type="entry name" value="TRANSPOSASE INSI FOR INSERTION SEQUENCE ELEMENT IS30A-RELATED"/>
    <property type="match status" value="1"/>
</dbReference>
<reference evidence="2 3" key="1">
    <citation type="submission" date="2024-10" db="EMBL/GenBank/DDBJ databases">
        <authorList>
            <person name="Riesco R."/>
        </authorList>
    </citation>
    <scope>NUCLEOTIDE SEQUENCE [LARGE SCALE GENOMIC DNA]</scope>
    <source>
        <strain evidence="2 3">NCIMB 15450</strain>
    </source>
</reference>
<feature type="region of interest" description="Disordered" evidence="1">
    <location>
        <begin position="1"/>
        <end position="25"/>
    </location>
</feature>
<organism evidence="2 3">
    <name type="scientific">Antrihabitans spumae</name>
    <dbReference type="NCBI Taxonomy" id="3373370"/>
    <lineage>
        <taxon>Bacteria</taxon>
        <taxon>Bacillati</taxon>
        <taxon>Actinomycetota</taxon>
        <taxon>Actinomycetes</taxon>
        <taxon>Mycobacteriales</taxon>
        <taxon>Nocardiaceae</taxon>
        <taxon>Antrihabitans</taxon>
    </lineage>
</organism>
<evidence type="ECO:0000313" key="3">
    <source>
        <dbReference type="Proteomes" id="UP001609219"/>
    </source>
</evidence>
<feature type="non-terminal residue" evidence="2">
    <location>
        <position position="1"/>
    </location>
</feature>
<name>A0ABW7K436_9NOCA</name>
<evidence type="ECO:0000256" key="1">
    <source>
        <dbReference type="SAM" id="MobiDB-lite"/>
    </source>
</evidence>
<dbReference type="SUPFAM" id="SSF53098">
    <property type="entry name" value="Ribonuclease H-like"/>
    <property type="match status" value="1"/>
</dbReference>
<dbReference type="Proteomes" id="UP001609219">
    <property type="component" value="Unassembled WGS sequence"/>
</dbReference>
<dbReference type="InterPro" id="IPR051917">
    <property type="entry name" value="Transposase-Integrase"/>
</dbReference>
<accession>A0ABW7K436</accession>
<gene>
    <name evidence="2" type="ORF">ACHIRB_08285</name>
</gene>
<protein>
    <recommendedName>
        <fullName evidence="4">IS30 family transposase</fullName>
    </recommendedName>
</protein>
<proteinExistence type="predicted"/>
<comment type="caution">
    <text evidence="2">The sequence shown here is derived from an EMBL/GenBank/DDBJ whole genome shotgun (WGS) entry which is preliminary data.</text>
</comment>
<evidence type="ECO:0008006" key="4">
    <source>
        <dbReference type="Google" id="ProtNLM"/>
    </source>
</evidence>
<dbReference type="EMBL" id="JBIMSN010000029">
    <property type="protein sequence ID" value="MFH5228572.1"/>
    <property type="molecule type" value="Genomic_DNA"/>
</dbReference>
<keyword evidence="3" id="KW-1185">Reference proteome</keyword>
<dbReference type="InterPro" id="IPR012337">
    <property type="entry name" value="RNaseH-like_sf"/>
</dbReference>
<evidence type="ECO:0000313" key="2">
    <source>
        <dbReference type="EMBL" id="MFH5228572.1"/>
    </source>
</evidence>
<sequence length="75" mass="8619">GKHVDDSPPRCRHPQRPPTNGLLRQYFPKGTKLSVHSVERLREVALQLNQRPRKTLDWQTPQERLNKLLGVASTA</sequence>
<dbReference type="PANTHER" id="PTHR10948">
    <property type="entry name" value="TRANSPOSASE"/>
    <property type="match status" value="1"/>
</dbReference>